<evidence type="ECO:0000313" key="2">
    <source>
        <dbReference type="EMBL" id="GAA5065722.1"/>
    </source>
</evidence>
<accession>A0AAV3US59</accession>
<dbReference type="InterPro" id="IPR009409">
    <property type="entry name" value="DUF1059"/>
</dbReference>
<evidence type="ECO:0000256" key="1">
    <source>
        <dbReference type="SAM" id="MobiDB-lite"/>
    </source>
</evidence>
<dbReference type="AlphaFoldDB" id="A0AAV3US59"/>
<keyword evidence="3" id="KW-1185">Reference proteome</keyword>
<protein>
    <recommendedName>
        <fullName evidence="4">DUF1059 domain-containing protein</fullName>
    </recommendedName>
</protein>
<reference evidence="2 3" key="1">
    <citation type="journal article" date="2019" name="Int. J. Syst. Evol. Microbiol.">
        <title>The Global Catalogue of Microorganisms (GCM) 10K type strain sequencing project: providing services to taxonomists for standard genome sequencing and annotation.</title>
        <authorList>
            <consortium name="The Broad Institute Genomics Platform"/>
            <consortium name="The Broad Institute Genome Sequencing Center for Infectious Disease"/>
            <person name="Wu L."/>
            <person name="Ma J."/>
        </authorList>
    </citation>
    <scope>NUCLEOTIDE SEQUENCE [LARGE SCALE GENOMIC DNA]</scope>
    <source>
        <strain evidence="2 3">JCM 17504</strain>
    </source>
</reference>
<name>A0AAV3US59_9EURY</name>
<feature type="region of interest" description="Disordered" evidence="1">
    <location>
        <begin position="40"/>
        <end position="62"/>
    </location>
</feature>
<dbReference type="EMBL" id="BAABKX010000030">
    <property type="protein sequence ID" value="GAA5065722.1"/>
    <property type="molecule type" value="Genomic_DNA"/>
</dbReference>
<evidence type="ECO:0008006" key="4">
    <source>
        <dbReference type="Google" id="ProtNLM"/>
    </source>
</evidence>
<comment type="caution">
    <text evidence="2">The sequence shown here is derived from an EMBL/GenBank/DDBJ whole genome shotgun (WGS) entry which is preliminary data.</text>
</comment>
<sequence>MALTGLATSMPRQFSCVIEGCDFTAEGVTEEEVLEQVQEHAKAEHPDVDVEESMVRENIEQA</sequence>
<gene>
    <name evidence="2" type="ORF">GCM10025751_56980</name>
</gene>
<dbReference type="Pfam" id="PF06348">
    <property type="entry name" value="DUF1059"/>
    <property type="match status" value="1"/>
</dbReference>
<dbReference type="Proteomes" id="UP001501729">
    <property type="component" value="Unassembled WGS sequence"/>
</dbReference>
<organism evidence="2 3">
    <name type="scientific">Haladaptatus pallidirubidus</name>
    <dbReference type="NCBI Taxonomy" id="1008152"/>
    <lineage>
        <taxon>Archaea</taxon>
        <taxon>Methanobacteriati</taxon>
        <taxon>Methanobacteriota</taxon>
        <taxon>Stenosarchaea group</taxon>
        <taxon>Halobacteria</taxon>
        <taxon>Halobacteriales</taxon>
        <taxon>Haladaptataceae</taxon>
        <taxon>Haladaptatus</taxon>
    </lineage>
</organism>
<proteinExistence type="predicted"/>
<evidence type="ECO:0000313" key="3">
    <source>
        <dbReference type="Proteomes" id="UP001501729"/>
    </source>
</evidence>